<gene>
    <name evidence="3" type="ORF">ACFFJ8_15880</name>
</gene>
<feature type="transmembrane region" description="Helical" evidence="2">
    <location>
        <begin position="677"/>
        <end position="697"/>
    </location>
</feature>
<feature type="compositionally biased region" description="Polar residues" evidence="1">
    <location>
        <begin position="504"/>
        <end position="534"/>
    </location>
</feature>
<keyword evidence="2" id="KW-0812">Transmembrane</keyword>
<feature type="compositionally biased region" description="Gly residues" evidence="1">
    <location>
        <begin position="427"/>
        <end position="444"/>
    </location>
</feature>
<proteinExistence type="predicted"/>
<accession>A0ABV6JAE1</accession>
<sequence length="702" mass="73703">MKRRRKYSLPIIALVCAAIVLIGITGQIVAKEDSKPGQAATSTEENAALIAEQVFPKDKVIDVKITIDADEFQDMIDNASQEVMKSATVEYNGIQYNNVGIRTKGNLSLRSVVSMTDSDRYSFKLSFDEYLDNQTLYGISKINLNNNYSDASYMREFLTYELASEMGLPTPGFSYVNVYVNGKLWGFYLAVEQIGDSYLEANFGNSTGELYKAEMMGSGGNDLKWIDDNIDSYSSLVRKSKSSDSDRLIEMLDELNNGSDYETVLDVTEALQYVALNVLTVNTDSYLGQNKQNYYLYEDDGIFNILPWDYNMAFGGLGKSSLLIDEPTQGAVADRPLIAKLLAVEDYKDKYHSMIRDVLEGYLANETFSARVLQVSDLISTYVEDDPSSFYTYDEYKSGVQSLVSLNASNVDTYTQQLDGKIAISGDGSGSGGGMDGFMGGNRGGGRDRNGNAAGDAAPSGDAPAQQNGATPSGNAPAQQNGATPSGDAPAQQNGGTHNGDAPAQQNGDTPSGNAPAQQNGGAPSGGTPSQGQPDSYGPSKANSTATQTSLSTAQDASIVLAAVEGGSAPTNNQGAQEAPNTQGNGQELQGGTGGPNAAPDGQAPNGQGGGLAPMDGQGNFGGGNGMAPPEDMGGGPDGMGGDFGGRGGMGGGGMGGFPGGMNGQVNAVTEDNTQEAYMVLGSLVVLALAITFIVFFKRKRI</sequence>
<evidence type="ECO:0000313" key="4">
    <source>
        <dbReference type="Proteomes" id="UP001589818"/>
    </source>
</evidence>
<keyword evidence="4" id="KW-1185">Reference proteome</keyword>
<dbReference type="EMBL" id="JBHLVF010000023">
    <property type="protein sequence ID" value="MFC0392851.1"/>
    <property type="molecule type" value="Genomic_DNA"/>
</dbReference>
<dbReference type="Proteomes" id="UP001589818">
    <property type="component" value="Unassembled WGS sequence"/>
</dbReference>
<dbReference type="GO" id="GO:0016301">
    <property type="term" value="F:kinase activity"/>
    <property type="evidence" value="ECO:0007669"/>
    <property type="project" value="UniProtKB-KW"/>
</dbReference>
<evidence type="ECO:0000313" key="3">
    <source>
        <dbReference type="EMBL" id="MFC0392851.1"/>
    </source>
</evidence>
<feature type="compositionally biased region" description="Gly residues" evidence="1">
    <location>
        <begin position="633"/>
        <end position="644"/>
    </location>
</feature>
<dbReference type="PANTHER" id="PTHR40050">
    <property type="entry name" value="INNER SPORE COAT PROTEIN H"/>
    <property type="match status" value="1"/>
</dbReference>
<protein>
    <submittedName>
        <fullName evidence="3">CotH kinase family protein</fullName>
    </submittedName>
</protein>
<feature type="compositionally biased region" description="Low complexity" evidence="1">
    <location>
        <begin position="451"/>
        <end position="467"/>
    </location>
</feature>
<keyword evidence="2" id="KW-0472">Membrane</keyword>
<evidence type="ECO:0000256" key="1">
    <source>
        <dbReference type="SAM" id="MobiDB-lite"/>
    </source>
</evidence>
<feature type="region of interest" description="Disordered" evidence="1">
    <location>
        <begin position="567"/>
        <end position="644"/>
    </location>
</feature>
<dbReference type="RefSeq" id="WP_204818728.1">
    <property type="nucleotide sequence ID" value="NZ_JANHOF010000005.1"/>
</dbReference>
<dbReference type="PANTHER" id="PTHR40050:SF1">
    <property type="entry name" value="INNER SPORE COAT PROTEIN H"/>
    <property type="match status" value="1"/>
</dbReference>
<feature type="compositionally biased region" description="Low complexity" evidence="1">
    <location>
        <begin position="542"/>
        <end position="551"/>
    </location>
</feature>
<organism evidence="3 4">
    <name type="scientific">Paenibacillus mendelii</name>
    <dbReference type="NCBI Taxonomy" id="206163"/>
    <lineage>
        <taxon>Bacteria</taxon>
        <taxon>Bacillati</taxon>
        <taxon>Bacillota</taxon>
        <taxon>Bacilli</taxon>
        <taxon>Bacillales</taxon>
        <taxon>Paenibacillaceae</taxon>
        <taxon>Paenibacillus</taxon>
    </lineage>
</organism>
<evidence type="ECO:0000256" key="2">
    <source>
        <dbReference type="SAM" id="Phobius"/>
    </source>
</evidence>
<name>A0ABV6JAE1_9BACL</name>
<reference evidence="3 4" key="1">
    <citation type="submission" date="2024-09" db="EMBL/GenBank/DDBJ databases">
        <authorList>
            <person name="Sun Q."/>
            <person name="Mori K."/>
        </authorList>
    </citation>
    <scope>NUCLEOTIDE SEQUENCE [LARGE SCALE GENOMIC DNA]</scope>
    <source>
        <strain evidence="3 4">CCM 4839</strain>
    </source>
</reference>
<feature type="compositionally biased region" description="Polar residues" evidence="1">
    <location>
        <begin position="569"/>
        <end position="580"/>
    </location>
</feature>
<dbReference type="Pfam" id="PF08757">
    <property type="entry name" value="CotH"/>
    <property type="match status" value="1"/>
</dbReference>
<dbReference type="InterPro" id="IPR014867">
    <property type="entry name" value="Spore_coat_CotH_CotH2/3/7"/>
</dbReference>
<feature type="compositionally biased region" description="Polar residues" evidence="1">
    <location>
        <begin position="468"/>
        <end position="484"/>
    </location>
</feature>
<comment type="caution">
    <text evidence="3">The sequence shown here is derived from an EMBL/GenBank/DDBJ whole genome shotgun (WGS) entry which is preliminary data.</text>
</comment>
<keyword evidence="3" id="KW-0418">Kinase</keyword>
<keyword evidence="2" id="KW-1133">Transmembrane helix</keyword>
<keyword evidence="3" id="KW-0808">Transferase</keyword>
<feature type="region of interest" description="Disordered" evidence="1">
    <location>
        <begin position="425"/>
        <end position="551"/>
    </location>
</feature>